<keyword evidence="8" id="KW-0732">Signal</keyword>
<dbReference type="Pfam" id="PF01476">
    <property type="entry name" value="LysM"/>
    <property type="match status" value="3"/>
</dbReference>
<evidence type="ECO:0000313" key="13">
    <source>
        <dbReference type="Proteomes" id="UP000521676"/>
    </source>
</evidence>
<evidence type="ECO:0000259" key="10">
    <source>
        <dbReference type="PROSITE" id="PS52029"/>
    </source>
</evidence>
<name>A0A8T7M5V7_9CHLR</name>
<dbReference type="SUPFAM" id="SSF54106">
    <property type="entry name" value="LysM domain"/>
    <property type="match status" value="3"/>
</dbReference>
<feature type="chain" id="PRO_5035836334" evidence="8">
    <location>
        <begin position="29"/>
        <end position="378"/>
    </location>
</feature>
<dbReference type="Gene3D" id="2.40.440.10">
    <property type="entry name" value="L,D-transpeptidase catalytic domain-like"/>
    <property type="match status" value="1"/>
</dbReference>
<feature type="domain" description="L,D-TPase catalytic" evidence="10">
    <location>
        <begin position="260"/>
        <end position="377"/>
    </location>
</feature>
<feature type="compositionally biased region" description="Polar residues" evidence="7">
    <location>
        <begin position="243"/>
        <end position="254"/>
    </location>
</feature>
<keyword evidence="14" id="KW-1185">Reference proteome</keyword>
<reference evidence="11 13" key="1">
    <citation type="submission" date="2020-06" db="EMBL/GenBank/DDBJ databases">
        <title>Anoxygenic phototrophic Chloroflexota member uses a Type I reaction center.</title>
        <authorList>
            <person name="Tsuji J.M."/>
            <person name="Shaw N.A."/>
            <person name="Nagashima S."/>
            <person name="Venkiteswaran J."/>
            <person name="Schiff S.L."/>
            <person name="Hanada S."/>
            <person name="Tank M."/>
            <person name="Neufeld J.D."/>
        </authorList>
    </citation>
    <scope>NUCLEOTIDE SEQUENCE [LARGE SCALE GENOMIC DNA]</scope>
    <source>
        <strain evidence="11">L227-S17</strain>
    </source>
</reference>
<evidence type="ECO:0000256" key="2">
    <source>
        <dbReference type="ARBA" id="ARBA00022679"/>
    </source>
</evidence>
<keyword evidence="3 6" id="KW-0133">Cell shape</keyword>
<dbReference type="Pfam" id="PF03734">
    <property type="entry name" value="YkuD"/>
    <property type="match status" value="1"/>
</dbReference>
<evidence type="ECO:0000256" key="7">
    <source>
        <dbReference type="SAM" id="MobiDB-lite"/>
    </source>
</evidence>
<protein>
    <submittedName>
        <fullName evidence="11">LysM peptidoglycan-binding domain-containing protein</fullName>
    </submittedName>
</protein>
<comment type="pathway">
    <text evidence="1 6">Cell wall biogenesis; peptidoglycan biosynthesis.</text>
</comment>
<evidence type="ECO:0000313" key="12">
    <source>
        <dbReference type="EMBL" id="WJW69400.1"/>
    </source>
</evidence>
<keyword evidence="4 6" id="KW-0573">Peptidoglycan synthesis</keyword>
<evidence type="ECO:0000256" key="6">
    <source>
        <dbReference type="PROSITE-ProRule" id="PRU01373"/>
    </source>
</evidence>
<dbReference type="InterPro" id="IPR050979">
    <property type="entry name" value="LD-transpeptidase"/>
</dbReference>
<dbReference type="InterPro" id="IPR036779">
    <property type="entry name" value="LysM_dom_sf"/>
</dbReference>
<dbReference type="SMART" id="SM00257">
    <property type="entry name" value="LysM"/>
    <property type="match status" value="3"/>
</dbReference>
<dbReference type="PROSITE" id="PS51782">
    <property type="entry name" value="LYSM"/>
    <property type="match status" value="3"/>
</dbReference>
<dbReference type="SUPFAM" id="SSF141523">
    <property type="entry name" value="L,D-transpeptidase catalytic domain-like"/>
    <property type="match status" value="1"/>
</dbReference>
<dbReference type="InterPro" id="IPR005490">
    <property type="entry name" value="LD_TPept_cat_dom"/>
</dbReference>
<dbReference type="PROSITE" id="PS51257">
    <property type="entry name" value="PROKAR_LIPOPROTEIN"/>
    <property type="match status" value="1"/>
</dbReference>
<dbReference type="Proteomes" id="UP001431572">
    <property type="component" value="Chromosome 2"/>
</dbReference>
<dbReference type="AlphaFoldDB" id="A0A8T7M5V7"/>
<dbReference type="GO" id="GO:0016740">
    <property type="term" value="F:transferase activity"/>
    <property type="evidence" value="ECO:0007669"/>
    <property type="project" value="UniProtKB-KW"/>
</dbReference>
<evidence type="ECO:0000256" key="1">
    <source>
        <dbReference type="ARBA" id="ARBA00004752"/>
    </source>
</evidence>
<evidence type="ECO:0000256" key="3">
    <source>
        <dbReference type="ARBA" id="ARBA00022960"/>
    </source>
</evidence>
<dbReference type="InterPro" id="IPR038063">
    <property type="entry name" value="Transpep_catalytic_dom"/>
</dbReference>
<dbReference type="GO" id="GO:0008360">
    <property type="term" value="P:regulation of cell shape"/>
    <property type="evidence" value="ECO:0007669"/>
    <property type="project" value="UniProtKB-UniRule"/>
</dbReference>
<evidence type="ECO:0000259" key="9">
    <source>
        <dbReference type="PROSITE" id="PS51782"/>
    </source>
</evidence>
<evidence type="ECO:0000313" key="11">
    <source>
        <dbReference type="EMBL" id="NWJ47488.1"/>
    </source>
</evidence>
<evidence type="ECO:0000313" key="14">
    <source>
        <dbReference type="Proteomes" id="UP001431572"/>
    </source>
</evidence>
<feature type="domain" description="LysM" evidence="9">
    <location>
        <begin position="183"/>
        <end position="227"/>
    </location>
</feature>
<sequence length="378" mass="40097">MRHRISVLLIMVLISACFLMSVAAPAQAADSTYRVQRGDTLSDIAVRFNVTVSEIAQANAIVNVNNIYAGQVLKIPTQGQTTNTASNTSQTTGDEAYIVQAGDSLTSVAARFGVSISQLASANNLSVMSYLYIGQTIRIPGQAAAPKPQPTTAPATPVPTTVLTTMVATTEALANTKASTGSVKHKVVAGETLSSIAAYYHVNVSDIVQANNLADPNVINVGQELIIPSAQGGQGGAPAPTKTPETPQAANSVNPLSDGKWIDVNISQQRLVAYEGDKAVFSSLVSTGVTGLATPVGTFQVYVKYQSQLMTGGSGASYYYLPNVPYVMYFYQAYAIHGTYWHNNFGHPMSHGCVNLPTPASQWIYNWAPMGTQVNIHY</sequence>
<evidence type="ECO:0000256" key="5">
    <source>
        <dbReference type="ARBA" id="ARBA00023316"/>
    </source>
</evidence>
<dbReference type="Proteomes" id="UP000521676">
    <property type="component" value="Unassembled WGS sequence"/>
</dbReference>
<dbReference type="EMBL" id="CP128400">
    <property type="protein sequence ID" value="WJW69400.1"/>
    <property type="molecule type" value="Genomic_DNA"/>
</dbReference>
<dbReference type="RefSeq" id="WP_341471288.1">
    <property type="nucleotide sequence ID" value="NZ_CP128400.1"/>
</dbReference>
<dbReference type="EMBL" id="JACATZ010000003">
    <property type="protein sequence ID" value="NWJ47488.1"/>
    <property type="molecule type" value="Genomic_DNA"/>
</dbReference>
<evidence type="ECO:0000256" key="4">
    <source>
        <dbReference type="ARBA" id="ARBA00022984"/>
    </source>
</evidence>
<dbReference type="PANTHER" id="PTHR30582">
    <property type="entry name" value="L,D-TRANSPEPTIDASE"/>
    <property type="match status" value="1"/>
</dbReference>
<accession>A0A8T7M5V7</accession>
<feature type="active site" description="Proton donor/acceptor" evidence="6">
    <location>
        <position position="337"/>
    </location>
</feature>
<proteinExistence type="predicted"/>
<dbReference type="CDD" id="cd00118">
    <property type="entry name" value="LysM"/>
    <property type="match status" value="3"/>
</dbReference>
<organism evidence="11 13">
    <name type="scientific">Candidatus Chlorohelix allophototropha</name>
    <dbReference type="NCBI Taxonomy" id="3003348"/>
    <lineage>
        <taxon>Bacteria</taxon>
        <taxon>Bacillati</taxon>
        <taxon>Chloroflexota</taxon>
        <taxon>Chloroflexia</taxon>
        <taxon>Candidatus Chloroheliales</taxon>
        <taxon>Candidatus Chloroheliaceae</taxon>
        <taxon>Candidatus Chlorohelix</taxon>
    </lineage>
</organism>
<dbReference type="InterPro" id="IPR018392">
    <property type="entry name" value="LysM"/>
</dbReference>
<reference evidence="12" key="2">
    <citation type="journal article" date="2024" name="Nature">
        <title>Anoxygenic phototroph of the Chloroflexota uses a type I reaction centre.</title>
        <authorList>
            <person name="Tsuji J.M."/>
            <person name="Shaw N.A."/>
            <person name="Nagashima S."/>
            <person name="Venkiteswaran J.J."/>
            <person name="Schiff S.L."/>
            <person name="Watanabe T."/>
            <person name="Fukui M."/>
            <person name="Hanada S."/>
            <person name="Tank M."/>
            <person name="Neufeld J.D."/>
        </authorList>
    </citation>
    <scope>NUCLEOTIDE SEQUENCE</scope>
    <source>
        <strain evidence="12">L227-S17</strain>
    </source>
</reference>
<dbReference type="GO" id="GO:0005576">
    <property type="term" value="C:extracellular region"/>
    <property type="evidence" value="ECO:0007669"/>
    <property type="project" value="TreeGrafter"/>
</dbReference>
<dbReference type="GO" id="GO:0071555">
    <property type="term" value="P:cell wall organization"/>
    <property type="evidence" value="ECO:0007669"/>
    <property type="project" value="UniProtKB-UniRule"/>
</dbReference>
<dbReference type="CDD" id="cd16913">
    <property type="entry name" value="YkuD_like"/>
    <property type="match status" value="1"/>
</dbReference>
<feature type="region of interest" description="Disordered" evidence="7">
    <location>
        <begin position="230"/>
        <end position="254"/>
    </location>
</feature>
<dbReference type="GO" id="GO:0071972">
    <property type="term" value="F:peptidoglycan L,D-transpeptidase activity"/>
    <property type="evidence" value="ECO:0007669"/>
    <property type="project" value="TreeGrafter"/>
</dbReference>
<feature type="domain" description="LysM" evidence="9">
    <location>
        <begin position="95"/>
        <end position="139"/>
    </location>
</feature>
<dbReference type="Gene3D" id="3.10.350.10">
    <property type="entry name" value="LysM domain"/>
    <property type="match status" value="3"/>
</dbReference>
<feature type="active site" description="Nucleophile" evidence="6">
    <location>
        <position position="353"/>
    </location>
</feature>
<feature type="domain" description="LysM" evidence="9">
    <location>
        <begin position="31"/>
        <end position="75"/>
    </location>
</feature>
<dbReference type="PANTHER" id="PTHR30582:SF2">
    <property type="entry name" value="L,D-TRANSPEPTIDASE YCIB-RELATED"/>
    <property type="match status" value="1"/>
</dbReference>
<dbReference type="GO" id="GO:0018104">
    <property type="term" value="P:peptidoglycan-protein cross-linking"/>
    <property type="evidence" value="ECO:0007669"/>
    <property type="project" value="TreeGrafter"/>
</dbReference>
<keyword evidence="2" id="KW-0808">Transferase</keyword>
<dbReference type="PROSITE" id="PS52029">
    <property type="entry name" value="LD_TPASE"/>
    <property type="match status" value="1"/>
</dbReference>
<feature type="signal peptide" evidence="8">
    <location>
        <begin position="1"/>
        <end position="28"/>
    </location>
</feature>
<gene>
    <name evidence="11" type="ORF">HXX08_16635</name>
    <name evidence="12" type="ORF">OZ401_003008</name>
</gene>
<keyword evidence="5 6" id="KW-0961">Cell wall biogenesis/degradation</keyword>
<evidence type="ECO:0000256" key="8">
    <source>
        <dbReference type="SAM" id="SignalP"/>
    </source>
</evidence>